<name>A0A9P1IVW5_9PELO</name>
<dbReference type="AlphaFoldDB" id="A0A9P1IVW5"/>
<feature type="domain" description="Mic1" evidence="1">
    <location>
        <begin position="14"/>
        <end position="136"/>
    </location>
</feature>
<dbReference type="GO" id="GO:0010506">
    <property type="term" value="P:regulation of autophagy"/>
    <property type="evidence" value="ECO:0007669"/>
    <property type="project" value="InterPro"/>
</dbReference>
<reference evidence="2" key="1">
    <citation type="submission" date="2022-11" db="EMBL/GenBank/DDBJ databases">
        <authorList>
            <person name="Kikuchi T."/>
        </authorList>
    </citation>
    <scope>NUCLEOTIDE SEQUENCE</scope>
    <source>
        <strain evidence="2">PS1010</strain>
    </source>
</reference>
<organism evidence="2 3">
    <name type="scientific">Caenorhabditis angaria</name>
    <dbReference type="NCBI Taxonomy" id="860376"/>
    <lineage>
        <taxon>Eukaryota</taxon>
        <taxon>Metazoa</taxon>
        <taxon>Ecdysozoa</taxon>
        <taxon>Nematoda</taxon>
        <taxon>Chromadorea</taxon>
        <taxon>Rhabditida</taxon>
        <taxon>Rhabditina</taxon>
        <taxon>Rhabditomorpha</taxon>
        <taxon>Rhabditoidea</taxon>
        <taxon>Rhabditidae</taxon>
        <taxon>Peloderinae</taxon>
        <taxon>Caenorhabditis</taxon>
    </lineage>
</organism>
<evidence type="ECO:0000313" key="3">
    <source>
        <dbReference type="Proteomes" id="UP001152747"/>
    </source>
</evidence>
<dbReference type="EMBL" id="CANHGI010000005">
    <property type="protein sequence ID" value="CAI5452115.1"/>
    <property type="molecule type" value="Genomic_DNA"/>
</dbReference>
<dbReference type="GO" id="GO:0005765">
    <property type="term" value="C:lysosomal membrane"/>
    <property type="evidence" value="ECO:0007669"/>
    <property type="project" value="TreeGrafter"/>
</dbReference>
<dbReference type="PANTHER" id="PTHR12897:SF4">
    <property type="entry name" value="REGULATOR OF MON1-CCZ1 COMPLEX"/>
    <property type="match status" value="1"/>
</dbReference>
<evidence type="ECO:0000259" key="1">
    <source>
        <dbReference type="Pfam" id="PF07035"/>
    </source>
</evidence>
<dbReference type="GO" id="GO:0035658">
    <property type="term" value="C:Mon1-Ccz1 complex"/>
    <property type="evidence" value="ECO:0007669"/>
    <property type="project" value="InterPro"/>
</dbReference>
<evidence type="ECO:0000313" key="2">
    <source>
        <dbReference type="EMBL" id="CAI5452115.1"/>
    </source>
</evidence>
<protein>
    <recommendedName>
        <fullName evidence="1">Mic1 domain-containing protein</fullName>
    </recommendedName>
</protein>
<dbReference type="GO" id="GO:0031902">
    <property type="term" value="C:late endosome membrane"/>
    <property type="evidence" value="ECO:0007669"/>
    <property type="project" value="TreeGrafter"/>
</dbReference>
<comment type="caution">
    <text evidence="2">The sequence shown here is derived from an EMBL/GenBank/DDBJ whole genome shotgun (WGS) entry which is preliminary data.</text>
</comment>
<proteinExistence type="predicted"/>
<accession>A0A9P1IVW5</accession>
<dbReference type="InterPro" id="IPR009755">
    <property type="entry name" value="RMC1_C"/>
</dbReference>
<gene>
    <name evidence="2" type="ORF">CAMP_LOCUS14752</name>
</gene>
<dbReference type="PANTHER" id="PTHR12897">
    <property type="entry name" value="COLON CANCER-ASSOCIATED PROTEIN MIC1"/>
    <property type="match status" value="1"/>
</dbReference>
<dbReference type="InterPro" id="IPR040371">
    <property type="entry name" value="RMC1"/>
</dbReference>
<dbReference type="Proteomes" id="UP001152747">
    <property type="component" value="Unassembled WGS sequence"/>
</dbReference>
<keyword evidence="3" id="KW-1185">Reference proteome</keyword>
<sequence length="165" mass="18749">MRRQFPRGSSPKTAYLIEIVVETLADGNEMDKLQQIVTYRVINDSKPLAFLLLSYEARCSTLFQSGVDILARNKASDEIVEVMLEKQHIVDAFRFIDARNLNESIIPKVVEAAKHCSRQTQYAIKEHLTEKKAKATIINSLPDLYEQSEIDKTANELATCQSFEV</sequence>
<dbReference type="OrthoDB" id="26384at2759"/>
<dbReference type="Pfam" id="PF07035">
    <property type="entry name" value="RMC1_C"/>
    <property type="match status" value="1"/>
</dbReference>